<evidence type="ECO:0000313" key="1">
    <source>
        <dbReference type="EMBL" id="CAK9113451.1"/>
    </source>
</evidence>
<name>A0ABP0SM53_9DINO</name>
<keyword evidence="2" id="KW-1185">Reference proteome</keyword>
<gene>
    <name evidence="1" type="ORF">CCMP2556_LOCUS52508</name>
</gene>
<protein>
    <submittedName>
        <fullName evidence="1">Uncharacterized protein</fullName>
    </submittedName>
</protein>
<dbReference type="EMBL" id="CAXAMN010027864">
    <property type="protein sequence ID" value="CAK9113451.1"/>
    <property type="molecule type" value="Genomic_DNA"/>
</dbReference>
<comment type="caution">
    <text evidence="1">The sequence shown here is derived from an EMBL/GenBank/DDBJ whole genome shotgun (WGS) entry which is preliminary data.</text>
</comment>
<feature type="non-terminal residue" evidence="1">
    <location>
        <position position="227"/>
    </location>
</feature>
<evidence type="ECO:0000313" key="2">
    <source>
        <dbReference type="Proteomes" id="UP001642484"/>
    </source>
</evidence>
<accession>A0ABP0SM53</accession>
<organism evidence="1 2">
    <name type="scientific">Durusdinium trenchii</name>
    <dbReference type="NCBI Taxonomy" id="1381693"/>
    <lineage>
        <taxon>Eukaryota</taxon>
        <taxon>Sar</taxon>
        <taxon>Alveolata</taxon>
        <taxon>Dinophyceae</taxon>
        <taxon>Suessiales</taxon>
        <taxon>Symbiodiniaceae</taxon>
        <taxon>Durusdinium</taxon>
    </lineage>
</organism>
<dbReference type="Proteomes" id="UP001642484">
    <property type="component" value="Unassembled WGS sequence"/>
</dbReference>
<proteinExistence type="predicted"/>
<reference evidence="1 2" key="1">
    <citation type="submission" date="2024-02" db="EMBL/GenBank/DDBJ databases">
        <authorList>
            <person name="Chen Y."/>
            <person name="Shah S."/>
            <person name="Dougan E. K."/>
            <person name="Thang M."/>
            <person name="Chan C."/>
        </authorList>
    </citation>
    <scope>NUCLEOTIDE SEQUENCE [LARGE SCALE GENOMIC DNA]</scope>
</reference>
<sequence>MMSSCSEAENGQRMLCYPSLKQNTSHAELLGGFVDVCESDSDDPSGFLVAKSVWRVLKCGGSSDDSDEDIAGELLQSVEVNIGGKILNIRPVYCGMKGDWPFLRKICKLQSGFQALRKCHLCDSVEWWDMSRSGRLRNLAPGYHNPSPYKRNMHSPVFDLAGGSSPHRIRTDPVHTYHIGYGKDEHASVVVLLAYLGHFGARGSMDKKLEDAFERFATWCKSNSKHT</sequence>